<dbReference type="Gene3D" id="1.10.3290.10">
    <property type="entry name" value="Fido-like domain"/>
    <property type="match status" value="1"/>
</dbReference>
<dbReference type="InterPro" id="IPR036597">
    <property type="entry name" value="Fido-like_dom_sf"/>
</dbReference>
<sequence length="330" mass="37852">MFSPSYQITNKILSSLINIEVNSKIIELAQLQVDWEGRLRLESLVKRIYSVFHFVENGLSTDDVAKIVKDEPERDDKAGEVALRTGVVGKEKDVQQVLNFLNANKLSEQISYLTNKFKQTDYGVNDLIKLNTLVGERLVAVPELGGYRQSDGVYENREGIPLAVEVPFQMEDLFGWFNSVTKNELHPVLKAGTMLYELVRIGPFVNNNLITALCFNHLIFLTIWLEHFTRWMEEASEKTKIKVLNLVGETPIFKSEKGRVVSLTEREIVIMEEMTIKNEMTIKEIRSVLLMVSDDTILRDLKDLMDKKLIKKKGKTKGALYVMGKMRSYR</sequence>
<dbReference type="Proteomes" id="UP000034797">
    <property type="component" value="Unassembled WGS sequence"/>
</dbReference>
<dbReference type="Pfam" id="PF02661">
    <property type="entry name" value="Fic"/>
    <property type="match status" value="1"/>
</dbReference>
<protein>
    <recommendedName>
        <fullName evidence="1">Fido domain-containing protein</fullName>
    </recommendedName>
</protein>
<evidence type="ECO:0000313" key="3">
    <source>
        <dbReference type="Proteomes" id="UP000034797"/>
    </source>
</evidence>
<proteinExistence type="predicted"/>
<accession>A0A0G1KNM5</accession>
<gene>
    <name evidence="2" type="ORF">UW84_C0037G0008</name>
</gene>
<organism evidence="2 3">
    <name type="scientific">Candidatus Collierbacteria bacterium GW2011_GWA2_44_99</name>
    <dbReference type="NCBI Taxonomy" id="1618380"/>
    <lineage>
        <taxon>Bacteria</taxon>
        <taxon>Candidatus Collieribacteriota</taxon>
    </lineage>
</organism>
<evidence type="ECO:0000259" key="1">
    <source>
        <dbReference type="Pfam" id="PF02661"/>
    </source>
</evidence>
<dbReference type="InterPro" id="IPR003812">
    <property type="entry name" value="Fido"/>
</dbReference>
<evidence type="ECO:0000313" key="2">
    <source>
        <dbReference type="EMBL" id="KKT85281.1"/>
    </source>
</evidence>
<reference evidence="2 3" key="1">
    <citation type="journal article" date="2015" name="Nature">
        <title>rRNA introns, odd ribosomes, and small enigmatic genomes across a large radiation of phyla.</title>
        <authorList>
            <person name="Brown C.T."/>
            <person name="Hug L.A."/>
            <person name="Thomas B.C."/>
            <person name="Sharon I."/>
            <person name="Castelle C.J."/>
            <person name="Singh A."/>
            <person name="Wilkins M.J."/>
            <person name="Williams K.H."/>
            <person name="Banfield J.F."/>
        </authorList>
    </citation>
    <scope>NUCLEOTIDE SEQUENCE [LARGE SCALE GENOMIC DNA]</scope>
</reference>
<name>A0A0G1KNM5_9BACT</name>
<feature type="domain" description="Fido" evidence="1">
    <location>
        <begin position="125"/>
        <end position="218"/>
    </location>
</feature>
<comment type="caution">
    <text evidence="2">The sequence shown here is derived from an EMBL/GenBank/DDBJ whole genome shotgun (WGS) entry which is preliminary data.</text>
</comment>
<dbReference type="EMBL" id="LCJW01000037">
    <property type="protein sequence ID" value="KKT85281.1"/>
    <property type="molecule type" value="Genomic_DNA"/>
</dbReference>
<dbReference type="AlphaFoldDB" id="A0A0G1KNM5"/>
<dbReference type="SUPFAM" id="SSF140931">
    <property type="entry name" value="Fic-like"/>
    <property type="match status" value="1"/>
</dbReference>